<dbReference type="AlphaFoldDB" id="A0A8X6LM96"/>
<dbReference type="Pfam" id="PF00145">
    <property type="entry name" value="DNA_methylase"/>
    <property type="match status" value="1"/>
</dbReference>
<evidence type="ECO:0000259" key="12">
    <source>
        <dbReference type="PROSITE" id="PS50812"/>
    </source>
</evidence>
<dbReference type="InterPro" id="IPR025766">
    <property type="entry name" value="ADD"/>
</dbReference>
<dbReference type="PROSITE" id="PS50812">
    <property type="entry name" value="PWWP"/>
    <property type="match status" value="1"/>
</dbReference>
<sequence length="617" mass="70780">MSMKIKKISLKLGHKLSVGNIVWAKLGSYQWWPAIIIRSSDCGHPEAKFGNSWVFWFGDHKISEISRKRIVGFVPNFLQIFHDASGKKWKAAVYEALEIVAARCNHLFRNAKDLMSWAMKKFKAYDETLIANSNLPPLVLKRLKDIRKFNVDSLSCSYDSNIDNVSIKKELIALNGVRNGSLNIEGICISCCEEATIVDYHPFFKGGICYECKKRLQENIYTYGYDGKTMCCVICAKPGSLIICENVDCFRSHCSKCITKFVGLENQLRIMEMNPWQCFICSNVHYDHSLLKARKDWQERLFSFFLPIKTQMKEMFLPDCKIKRPIRVLSLFDGIGTGKLALDELRIEVEKYYACEIDDDAVNVSKFHFGDSITYIGNVKNLTEGKIQSICPIDLVIGGSPCNDLSLVNPERKGIYDFGGTGHLFFDFFHVLKTVQRLNNQRCVFFLFENVASMNQKTKRIISSFLMHEPALIDSKYVSPQARARYFWGNIPGMHMLYQYCSSLHNDVKLDVGYNNEKLLNHCLLEKLGRKGVVEKIRTVTTQKNSLIQDNCTLLPVEMNGEPDSLWVTELEKVFGFPRHYTDSGNLSVNERQHLLGRSWSLHVVKDILKPLKSFFK</sequence>
<dbReference type="InterPro" id="IPR040552">
    <property type="entry name" value="DNMT3_ADD_GATA1-like"/>
</dbReference>
<dbReference type="GO" id="GO:0008270">
    <property type="term" value="F:zinc ion binding"/>
    <property type="evidence" value="ECO:0007669"/>
    <property type="project" value="UniProtKB-KW"/>
</dbReference>
<feature type="domain" description="PHD-type" evidence="13">
    <location>
        <begin position="176"/>
        <end position="310"/>
    </location>
</feature>
<dbReference type="SUPFAM" id="SSF53335">
    <property type="entry name" value="S-adenosyl-L-methionine-dependent methyltransferases"/>
    <property type="match status" value="1"/>
</dbReference>
<dbReference type="Pfam" id="PF00855">
    <property type="entry name" value="PWWP"/>
    <property type="match status" value="1"/>
</dbReference>
<dbReference type="CDD" id="cd11725">
    <property type="entry name" value="ADDz_Dnmt3"/>
    <property type="match status" value="1"/>
</dbReference>
<dbReference type="PANTHER" id="PTHR23068">
    <property type="entry name" value="DNA CYTOSINE-5- -METHYLTRANSFERASE 3-RELATED"/>
    <property type="match status" value="1"/>
</dbReference>
<keyword evidence="4 11" id="KW-0489">Methyltransferase</keyword>
<keyword evidence="3" id="KW-0678">Repressor</keyword>
<comment type="similarity">
    <text evidence="11">Belongs to the class I-like SAM-binding methyltransferase superfamily. C5-methyltransferase family.</text>
</comment>
<dbReference type="GO" id="GO:0032259">
    <property type="term" value="P:methylation"/>
    <property type="evidence" value="ECO:0007669"/>
    <property type="project" value="UniProtKB-KW"/>
</dbReference>
<evidence type="ECO:0000256" key="7">
    <source>
        <dbReference type="ARBA" id="ARBA00022723"/>
    </source>
</evidence>
<comment type="caution">
    <text evidence="14">The sequence shown here is derived from an EMBL/GenBank/DDBJ whole genome shotgun (WGS) entry which is preliminary data.</text>
</comment>
<comment type="subcellular location">
    <subcellularLocation>
        <location evidence="1">Nucleus</location>
    </subcellularLocation>
</comment>
<dbReference type="SMART" id="SM00293">
    <property type="entry name" value="PWWP"/>
    <property type="match status" value="1"/>
</dbReference>
<dbReference type="Pfam" id="PF21255">
    <property type="entry name" value="DNMT3_ADD_GATA1-like"/>
    <property type="match status" value="1"/>
</dbReference>
<keyword evidence="10" id="KW-0539">Nucleus</keyword>
<dbReference type="Gene3D" id="2.30.30.140">
    <property type="match status" value="1"/>
</dbReference>
<reference evidence="14" key="1">
    <citation type="submission" date="2020-07" db="EMBL/GenBank/DDBJ databases">
        <title>Multicomponent nature underlies the extraordinary mechanical properties of spider dragline silk.</title>
        <authorList>
            <person name="Kono N."/>
            <person name="Nakamura H."/>
            <person name="Mori M."/>
            <person name="Yoshida Y."/>
            <person name="Ohtoshi R."/>
            <person name="Malay A.D."/>
            <person name="Moran D.A.P."/>
            <person name="Tomita M."/>
            <person name="Numata K."/>
            <person name="Arakawa K."/>
        </authorList>
    </citation>
    <scope>NUCLEOTIDE SEQUENCE</scope>
</reference>
<dbReference type="PROSITE" id="PS51533">
    <property type="entry name" value="ADD"/>
    <property type="match status" value="1"/>
</dbReference>
<dbReference type="PROSITE" id="PS00094">
    <property type="entry name" value="C5_MTASE_1"/>
    <property type="match status" value="1"/>
</dbReference>
<dbReference type="Pfam" id="PF17980">
    <property type="entry name" value="ADD_DNMT3"/>
    <property type="match status" value="1"/>
</dbReference>
<keyword evidence="7" id="KW-0479">Metal-binding</keyword>
<evidence type="ECO:0000259" key="13">
    <source>
        <dbReference type="PROSITE" id="PS51533"/>
    </source>
</evidence>
<keyword evidence="8" id="KW-0863">Zinc-finger</keyword>
<dbReference type="PROSITE" id="PS51679">
    <property type="entry name" value="SAM_MT_C5"/>
    <property type="match status" value="1"/>
</dbReference>
<accession>A0A8X6LM96</accession>
<dbReference type="GO" id="GO:0003886">
    <property type="term" value="F:DNA (cytosine-5-)-methyltransferase activity"/>
    <property type="evidence" value="ECO:0007669"/>
    <property type="project" value="UniProtKB-EC"/>
</dbReference>
<evidence type="ECO:0000313" key="14">
    <source>
        <dbReference type="EMBL" id="GFR14995.1"/>
    </source>
</evidence>
<feature type="domain" description="PWWP" evidence="12">
    <location>
        <begin position="18"/>
        <end position="76"/>
    </location>
</feature>
<evidence type="ECO:0000256" key="11">
    <source>
        <dbReference type="PROSITE-ProRule" id="PRU01016"/>
    </source>
</evidence>
<dbReference type="InterPro" id="IPR029063">
    <property type="entry name" value="SAM-dependent_MTases_sf"/>
</dbReference>
<evidence type="ECO:0000256" key="5">
    <source>
        <dbReference type="ARBA" id="ARBA00022679"/>
    </source>
</evidence>
<dbReference type="Gene3D" id="2.20.70.90">
    <property type="match status" value="1"/>
</dbReference>
<dbReference type="InterPro" id="IPR000313">
    <property type="entry name" value="PWWP_dom"/>
</dbReference>
<evidence type="ECO:0000256" key="4">
    <source>
        <dbReference type="ARBA" id="ARBA00022603"/>
    </source>
</evidence>
<dbReference type="Gene3D" id="3.40.50.150">
    <property type="entry name" value="Vaccinia Virus protein VP39"/>
    <property type="match status" value="1"/>
</dbReference>
<dbReference type="InterPro" id="IPR049554">
    <property type="entry name" value="DNMT3_ADD_PHD"/>
</dbReference>
<dbReference type="InterPro" id="IPR001525">
    <property type="entry name" value="C5_MeTfrase"/>
</dbReference>
<dbReference type="PANTHER" id="PTHR23068:SF25">
    <property type="entry name" value="DNA (CYTOSINE-5)-METHYLTRANSFERASE DRM2"/>
    <property type="match status" value="1"/>
</dbReference>
<gene>
    <name evidence="14" type="ORF">TNCT_488051</name>
</gene>
<dbReference type="CDD" id="cd05835">
    <property type="entry name" value="PWWP_DNMT3"/>
    <property type="match status" value="1"/>
</dbReference>
<keyword evidence="15" id="KW-1185">Reference proteome</keyword>
<dbReference type="EC" id="2.1.1.37" evidence="2"/>
<dbReference type="InterPro" id="IPR050390">
    <property type="entry name" value="C5-Methyltransferase"/>
</dbReference>
<evidence type="ECO:0000256" key="6">
    <source>
        <dbReference type="ARBA" id="ARBA00022691"/>
    </source>
</evidence>
<feature type="active site" evidence="11">
    <location>
        <position position="402"/>
    </location>
</feature>
<evidence type="ECO:0000256" key="3">
    <source>
        <dbReference type="ARBA" id="ARBA00022491"/>
    </source>
</evidence>
<evidence type="ECO:0000256" key="9">
    <source>
        <dbReference type="ARBA" id="ARBA00022833"/>
    </source>
</evidence>
<evidence type="ECO:0000256" key="1">
    <source>
        <dbReference type="ARBA" id="ARBA00004123"/>
    </source>
</evidence>
<organism evidence="14 15">
    <name type="scientific">Trichonephila clavata</name>
    <name type="common">Joro spider</name>
    <name type="synonym">Nephila clavata</name>
    <dbReference type="NCBI Taxonomy" id="2740835"/>
    <lineage>
        <taxon>Eukaryota</taxon>
        <taxon>Metazoa</taxon>
        <taxon>Ecdysozoa</taxon>
        <taxon>Arthropoda</taxon>
        <taxon>Chelicerata</taxon>
        <taxon>Arachnida</taxon>
        <taxon>Araneae</taxon>
        <taxon>Araneomorphae</taxon>
        <taxon>Entelegynae</taxon>
        <taxon>Araneoidea</taxon>
        <taxon>Nephilidae</taxon>
        <taxon>Trichonephila</taxon>
    </lineage>
</organism>
<dbReference type="GO" id="GO:0005634">
    <property type="term" value="C:nucleus"/>
    <property type="evidence" value="ECO:0007669"/>
    <property type="project" value="UniProtKB-SubCell"/>
</dbReference>
<evidence type="ECO:0000313" key="15">
    <source>
        <dbReference type="Proteomes" id="UP000887116"/>
    </source>
</evidence>
<evidence type="ECO:0000256" key="10">
    <source>
        <dbReference type="ARBA" id="ARBA00023242"/>
    </source>
</evidence>
<evidence type="ECO:0000256" key="8">
    <source>
        <dbReference type="ARBA" id="ARBA00022771"/>
    </source>
</evidence>
<dbReference type="OrthoDB" id="641149at2759"/>
<dbReference type="SUPFAM" id="SSF63748">
    <property type="entry name" value="Tudor/PWWP/MBT"/>
    <property type="match status" value="1"/>
</dbReference>
<dbReference type="Proteomes" id="UP000887116">
    <property type="component" value="Unassembled WGS sequence"/>
</dbReference>
<proteinExistence type="inferred from homology"/>
<keyword evidence="5 11" id="KW-0808">Transferase</keyword>
<keyword evidence="9" id="KW-0862">Zinc</keyword>
<evidence type="ECO:0000256" key="2">
    <source>
        <dbReference type="ARBA" id="ARBA00011975"/>
    </source>
</evidence>
<name>A0A8X6LM96_TRICU</name>
<dbReference type="EMBL" id="BMAO01027180">
    <property type="protein sequence ID" value="GFR14995.1"/>
    <property type="molecule type" value="Genomic_DNA"/>
</dbReference>
<dbReference type="InterPro" id="IPR018117">
    <property type="entry name" value="C5_DNA_meth_AS"/>
</dbReference>
<protein>
    <recommendedName>
        <fullName evidence="2">DNA (cytosine-5-)-methyltransferase</fullName>
        <ecNumber evidence="2">2.1.1.37</ecNumber>
    </recommendedName>
</protein>
<keyword evidence="6 11" id="KW-0949">S-adenosyl-L-methionine</keyword>